<dbReference type="CDD" id="cd00683">
    <property type="entry name" value="Trans_IPPS_HH"/>
    <property type="match status" value="1"/>
</dbReference>
<dbReference type="Gene3D" id="1.10.600.10">
    <property type="entry name" value="Farnesyl Diphosphate Synthase"/>
    <property type="match status" value="1"/>
</dbReference>
<dbReference type="InterPro" id="IPR019845">
    <property type="entry name" value="Squalene/phytoene_synthase_CS"/>
</dbReference>
<evidence type="ECO:0000256" key="2">
    <source>
        <dbReference type="ARBA" id="ARBA00022679"/>
    </source>
</evidence>
<dbReference type="InterPro" id="IPR033904">
    <property type="entry name" value="Trans_IPPS_HH"/>
</dbReference>
<dbReference type="Pfam" id="PF00494">
    <property type="entry name" value="SQS_PSY"/>
    <property type="match status" value="1"/>
</dbReference>
<evidence type="ECO:0000313" key="4">
    <source>
        <dbReference type="Proteomes" id="UP001609175"/>
    </source>
</evidence>
<dbReference type="SFLD" id="SFLDS00005">
    <property type="entry name" value="Isoprenoid_Synthase_Type_I"/>
    <property type="match status" value="1"/>
</dbReference>
<sequence length="319" mass="35206">MNRELSAAHITDPELAASYRECRRLNAMHGRTYFFATRLLQPRQRPAVHALYGFARYADDIVDEPDPSTGTEGVRAALTELGDALQAGLATGRTDHPLLAAVVDTAARYSIATPLFTDFLHSMHMDLTVTDYPTRADLQRYVYGSAEVIGLQVLPVLETVCDQEEAAPAAAALGEAFQLTNFLRDVAEDLQRDRVYLPADELADFGVDRELLEWCAQYRTVDSRVRRALIEQIAFTRSVYDRARPGIAMLHPRSRPCVATALSLYGGILERIEALDYNVFAGRARVGTPRRLGLAAKAVTGTAFARVATSPAHTMRRPA</sequence>
<comment type="caution">
    <text evidence="3">The sequence shown here is derived from an EMBL/GenBank/DDBJ whole genome shotgun (WGS) entry which is preliminary data.</text>
</comment>
<dbReference type="Proteomes" id="UP001609175">
    <property type="component" value="Unassembled WGS sequence"/>
</dbReference>
<dbReference type="PANTHER" id="PTHR31480">
    <property type="entry name" value="BIFUNCTIONAL LYCOPENE CYCLASE/PHYTOENE SYNTHASE"/>
    <property type="match status" value="1"/>
</dbReference>
<gene>
    <name evidence="3" type="ORF">ACHIPZ_03305</name>
</gene>
<reference evidence="3 4" key="1">
    <citation type="submission" date="2024-10" db="EMBL/GenBank/DDBJ databases">
        <authorList>
            <person name="Riesco R."/>
        </authorList>
    </citation>
    <scope>NUCLEOTIDE SEQUENCE [LARGE SCALE GENOMIC DNA]</scope>
    <source>
        <strain evidence="3 4">NCIMB 15449</strain>
    </source>
</reference>
<comment type="pathway">
    <text evidence="1">Carotenoid biosynthesis; phytoene biosynthesis.</text>
</comment>
<evidence type="ECO:0000256" key="1">
    <source>
        <dbReference type="ARBA" id="ARBA00004684"/>
    </source>
</evidence>
<dbReference type="SUPFAM" id="SSF48576">
    <property type="entry name" value="Terpenoid synthases"/>
    <property type="match status" value="1"/>
</dbReference>
<proteinExistence type="predicted"/>
<dbReference type="InterPro" id="IPR008949">
    <property type="entry name" value="Isoprenoid_synthase_dom_sf"/>
</dbReference>
<name>A0ABW7JJQ5_9NOCA</name>
<dbReference type="InterPro" id="IPR044843">
    <property type="entry name" value="Trans_IPPS_bact-type"/>
</dbReference>
<dbReference type="SFLD" id="SFLDG01018">
    <property type="entry name" value="Squalene/Phytoene_Synthase_Lik"/>
    <property type="match status" value="1"/>
</dbReference>
<keyword evidence="2" id="KW-0808">Transferase</keyword>
<dbReference type="EMBL" id="JBIMSO010000012">
    <property type="protein sequence ID" value="MFH5207250.1"/>
    <property type="molecule type" value="Genomic_DNA"/>
</dbReference>
<dbReference type="RefSeq" id="WP_395112676.1">
    <property type="nucleotide sequence ID" value="NZ_JBIMSO010000012.1"/>
</dbReference>
<evidence type="ECO:0000313" key="3">
    <source>
        <dbReference type="EMBL" id="MFH5207250.1"/>
    </source>
</evidence>
<accession>A0ABW7JJQ5</accession>
<dbReference type="PROSITE" id="PS01045">
    <property type="entry name" value="SQUALEN_PHYTOEN_SYN_2"/>
    <property type="match status" value="1"/>
</dbReference>
<dbReference type="SFLD" id="SFLDG01212">
    <property type="entry name" value="Phytoene_synthase_like"/>
    <property type="match status" value="1"/>
</dbReference>
<protein>
    <submittedName>
        <fullName evidence="3">Phytoene/squalene synthase family protein</fullName>
    </submittedName>
</protein>
<dbReference type="InterPro" id="IPR002060">
    <property type="entry name" value="Squ/phyt_synthse"/>
</dbReference>
<organism evidence="3 4">
    <name type="scientific">Antrihabitans spumae</name>
    <dbReference type="NCBI Taxonomy" id="3373370"/>
    <lineage>
        <taxon>Bacteria</taxon>
        <taxon>Bacillati</taxon>
        <taxon>Actinomycetota</taxon>
        <taxon>Actinomycetes</taxon>
        <taxon>Mycobacteriales</taxon>
        <taxon>Nocardiaceae</taxon>
        <taxon>Antrihabitans</taxon>
    </lineage>
</organism>